<dbReference type="InterPro" id="IPR029058">
    <property type="entry name" value="AB_hydrolase_fold"/>
</dbReference>
<dbReference type="InterPro" id="IPR050300">
    <property type="entry name" value="GDXG_lipolytic_enzyme"/>
</dbReference>
<evidence type="ECO:0000256" key="1">
    <source>
        <dbReference type="ARBA" id="ARBA00022801"/>
    </source>
</evidence>
<dbReference type="STRING" id="1423734.FC83_GL000092"/>
<dbReference type="InterPro" id="IPR049492">
    <property type="entry name" value="BD-FAE-like_dom"/>
</dbReference>
<dbReference type="EMBL" id="AZGA01000063">
    <property type="protein sequence ID" value="KRM32963.1"/>
    <property type="molecule type" value="Genomic_DNA"/>
</dbReference>
<dbReference type="PATRIC" id="fig|1423734.3.peg.91"/>
<dbReference type="AlphaFoldDB" id="A0A0R1Y0Z8"/>
<sequence>MTLIPNLTYQNTPYWFNQTRRDWQLDLLLPFDYAQEATHPVVLWLSGGSWQMMDRASYLPELVFLARAGFVVASIDYHMGSEAAFPAQVQDVRQALAYLATQQATYHLDMQQVTLMGDSAGGQVALVSAYTMGQNQLNQQPLGSSTPIKNVVAYYAPTDLAALAAQQLQYLTPAQQFDYLAPMNFLVGQMQFDATALQQASPVNYVKAGVPSTLLLQGDADDWVPFEQAQLLATKLQAVGITHDILKLRGGQHIDARFFANVINQAVLDFIK</sequence>
<evidence type="ECO:0000313" key="3">
    <source>
        <dbReference type="EMBL" id="KRM32963.1"/>
    </source>
</evidence>
<protein>
    <submittedName>
        <fullName evidence="3">Esterase lipase</fullName>
    </submittedName>
</protein>
<proteinExistence type="predicted"/>
<evidence type="ECO:0000259" key="2">
    <source>
        <dbReference type="Pfam" id="PF20434"/>
    </source>
</evidence>
<keyword evidence="4" id="KW-1185">Reference proteome</keyword>
<keyword evidence="1" id="KW-0378">Hydrolase</keyword>
<gene>
    <name evidence="3" type="ORF">FC83_GL000092</name>
</gene>
<reference evidence="3 4" key="1">
    <citation type="journal article" date="2015" name="Genome Announc.">
        <title>Expanding the biotechnology potential of lactobacilli through comparative genomics of 213 strains and associated genera.</title>
        <authorList>
            <person name="Sun Z."/>
            <person name="Harris H.M."/>
            <person name="McCann A."/>
            <person name="Guo C."/>
            <person name="Argimon S."/>
            <person name="Zhang W."/>
            <person name="Yang X."/>
            <person name="Jeffery I.B."/>
            <person name="Cooney J.C."/>
            <person name="Kagawa T.F."/>
            <person name="Liu W."/>
            <person name="Song Y."/>
            <person name="Salvetti E."/>
            <person name="Wrobel A."/>
            <person name="Rasinkangas P."/>
            <person name="Parkhill J."/>
            <person name="Rea M.C."/>
            <person name="O'Sullivan O."/>
            <person name="Ritari J."/>
            <person name="Douillard F.P."/>
            <person name="Paul Ross R."/>
            <person name="Yang R."/>
            <person name="Briner A.E."/>
            <person name="Felis G.E."/>
            <person name="de Vos W.M."/>
            <person name="Barrangou R."/>
            <person name="Klaenhammer T.R."/>
            <person name="Caufield P.W."/>
            <person name="Cui Y."/>
            <person name="Zhang H."/>
            <person name="O'Toole P.W."/>
        </authorList>
    </citation>
    <scope>NUCLEOTIDE SEQUENCE [LARGE SCALE GENOMIC DNA]</scope>
    <source>
        <strain evidence="3 4">DSM 18527</strain>
    </source>
</reference>
<dbReference type="eggNOG" id="COG0657">
    <property type="taxonomic scope" value="Bacteria"/>
</dbReference>
<evidence type="ECO:0000313" key="4">
    <source>
        <dbReference type="Proteomes" id="UP000051236"/>
    </source>
</evidence>
<dbReference type="Gene3D" id="3.40.50.1820">
    <property type="entry name" value="alpha/beta hydrolase"/>
    <property type="match status" value="1"/>
</dbReference>
<organism evidence="3 4">
    <name type="scientific">Agrilactobacillus composti DSM 18527 = JCM 14202</name>
    <dbReference type="NCBI Taxonomy" id="1423734"/>
    <lineage>
        <taxon>Bacteria</taxon>
        <taxon>Bacillati</taxon>
        <taxon>Bacillota</taxon>
        <taxon>Bacilli</taxon>
        <taxon>Lactobacillales</taxon>
        <taxon>Lactobacillaceae</taxon>
        <taxon>Agrilactobacillus</taxon>
    </lineage>
</organism>
<accession>A0A0R1Y0Z8</accession>
<dbReference type="Proteomes" id="UP000051236">
    <property type="component" value="Unassembled WGS sequence"/>
</dbReference>
<comment type="caution">
    <text evidence="3">The sequence shown here is derived from an EMBL/GenBank/DDBJ whole genome shotgun (WGS) entry which is preliminary data.</text>
</comment>
<dbReference type="PANTHER" id="PTHR48081">
    <property type="entry name" value="AB HYDROLASE SUPERFAMILY PROTEIN C4A8.06C"/>
    <property type="match status" value="1"/>
</dbReference>
<dbReference type="GO" id="GO:0016787">
    <property type="term" value="F:hydrolase activity"/>
    <property type="evidence" value="ECO:0007669"/>
    <property type="project" value="UniProtKB-KW"/>
</dbReference>
<name>A0A0R1Y0Z8_9LACO</name>
<feature type="domain" description="BD-FAE-like" evidence="2">
    <location>
        <begin position="25"/>
        <end position="236"/>
    </location>
</feature>
<dbReference type="SUPFAM" id="SSF53474">
    <property type="entry name" value="alpha/beta-Hydrolases"/>
    <property type="match status" value="1"/>
</dbReference>
<dbReference type="Pfam" id="PF20434">
    <property type="entry name" value="BD-FAE"/>
    <property type="match status" value="1"/>
</dbReference>